<gene>
    <name evidence="5" type="ORF">GCM10023143_07120</name>
</gene>
<comment type="caution">
    <text evidence="5">The sequence shown here is derived from an EMBL/GenBank/DDBJ whole genome shotgun (WGS) entry which is preliminary data.</text>
</comment>
<dbReference type="SUPFAM" id="SSF53822">
    <property type="entry name" value="Periplasmic binding protein-like I"/>
    <property type="match status" value="1"/>
</dbReference>
<dbReference type="InterPro" id="IPR010982">
    <property type="entry name" value="Lambda_DNA-bd_dom_sf"/>
</dbReference>
<dbReference type="Gene3D" id="1.10.260.40">
    <property type="entry name" value="lambda repressor-like DNA-binding domains"/>
    <property type="match status" value="1"/>
</dbReference>
<dbReference type="Gene3D" id="3.40.50.2300">
    <property type="match status" value="2"/>
</dbReference>
<feature type="domain" description="HTH lacI-type" evidence="4">
    <location>
        <begin position="4"/>
        <end position="58"/>
    </location>
</feature>
<dbReference type="PANTHER" id="PTHR30146">
    <property type="entry name" value="LACI-RELATED TRANSCRIPTIONAL REPRESSOR"/>
    <property type="match status" value="1"/>
</dbReference>
<dbReference type="GO" id="GO:0003677">
    <property type="term" value="F:DNA binding"/>
    <property type="evidence" value="ECO:0007669"/>
    <property type="project" value="UniProtKB-KW"/>
</dbReference>
<keyword evidence="1" id="KW-0805">Transcription regulation</keyword>
<dbReference type="RefSeq" id="WP_344975451.1">
    <property type="nucleotide sequence ID" value="NZ_BAABFN010000001.1"/>
</dbReference>
<name>A0ABP8FGZ6_9BACT</name>
<evidence type="ECO:0000256" key="1">
    <source>
        <dbReference type="ARBA" id="ARBA00023015"/>
    </source>
</evidence>
<dbReference type="InterPro" id="IPR028082">
    <property type="entry name" value="Peripla_BP_I"/>
</dbReference>
<evidence type="ECO:0000313" key="5">
    <source>
        <dbReference type="EMBL" id="GAA4303550.1"/>
    </source>
</evidence>
<dbReference type="InterPro" id="IPR046335">
    <property type="entry name" value="LacI/GalR-like_sensor"/>
</dbReference>
<keyword evidence="3" id="KW-0804">Transcription</keyword>
<protein>
    <submittedName>
        <fullName evidence="5">LacI family DNA-binding transcriptional regulator</fullName>
    </submittedName>
</protein>
<dbReference type="InterPro" id="IPR000843">
    <property type="entry name" value="HTH_LacI"/>
</dbReference>
<reference evidence="6" key="1">
    <citation type="journal article" date="2019" name="Int. J. Syst. Evol. Microbiol.">
        <title>The Global Catalogue of Microorganisms (GCM) 10K type strain sequencing project: providing services to taxonomists for standard genome sequencing and annotation.</title>
        <authorList>
            <consortium name="The Broad Institute Genomics Platform"/>
            <consortium name="The Broad Institute Genome Sequencing Center for Infectious Disease"/>
            <person name="Wu L."/>
            <person name="Ma J."/>
        </authorList>
    </citation>
    <scope>NUCLEOTIDE SEQUENCE [LARGE SCALE GENOMIC DNA]</scope>
    <source>
        <strain evidence="6">JCM 17664</strain>
    </source>
</reference>
<dbReference type="PROSITE" id="PS50932">
    <property type="entry name" value="HTH_LACI_2"/>
    <property type="match status" value="1"/>
</dbReference>
<evidence type="ECO:0000256" key="2">
    <source>
        <dbReference type="ARBA" id="ARBA00023125"/>
    </source>
</evidence>
<dbReference type="CDD" id="cd01392">
    <property type="entry name" value="HTH_LacI"/>
    <property type="match status" value="1"/>
</dbReference>
<keyword evidence="6" id="KW-1185">Reference proteome</keyword>
<evidence type="ECO:0000313" key="6">
    <source>
        <dbReference type="Proteomes" id="UP001501207"/>
    </source>
</evidence>
<dbReference type="Pfam" id="PF13377">
    <property type="entry name" value="Peripla_BP_3"/>
    <property type="match status" value="1"/>
</dbReference>
<dbReference type="Pfam" id="PF00356">
    <property type="entry name" value="LacI"/>
    <property type="match status" value="1"/>
</dbReference>
<dbReference type="PANTHER" id="PTHR30146:SF109">
    <property type="entry name" value="HTH-TYPE TRANSCRIPTIONAL REGULATOR GALS"/>
    <property type="match status" value="1"/>
</dbReference>
<evidence type="ECO:0000259" key="4">
    <source>
        <dbReference type="PROSITE" id="PS50932"/>
    </source>
</evidence>
<accession>A0ABP8FGZ6</accession>
<dbReference type="EMBL" id="BAABFN010000001">
    <property type="protein sequence ID" value="GAA4303550.1"/>
    <property type="molecule type" value="Genomic_DNA"/>
</dbReference>
<keyword evidence="2 5" id="KW-0238">DNA-binding</keyword>
<dbReference type="SMART" id="SM00354">
    <property type="entry name" value="HTH_LACI"/>
    <property type="match status" value="1"/>
</dbReference>
<proteinExistence type="predicted"/>
<dbReference type="CDD" id="cd06267">
    <property type="entry name" value="PBP1_LacI_sugar_binding-like"/>
    <property type="match status" value="1"/>
</dbReference>
<dbReference type="Proteomes" id="UP001501207">
    <property type="component" value="Unassembled WGS sequence"/>
</dbReference>
<dbReference type="SUPFAM" id="SSF47413">
    <property type="entry name" value="lambda repressor-like DNA-binding domains"/>
    <property type="match status" value="1"/>
</dbReference>
<sequence length="340" mass="38219">MQYVTIKDIARALNVSVATVSRAFNDKYDIKKETRELILEKARELGYKPNPIARKLLQKHSYNVGVIVPEFINSFFPEVIIGIQQVFLEKGYQVIIMQSNESAETELENLISMENNMVEGLLISLSKDTRNMDYLEQLNRDRFPVVLFNRVNETLPVSKVVFNDYKWALFATEHLIEQGYKKIFHLSAPRCLTLSKNRINGFKKALEKHRLPCSEAQIIETGILIEDGERVMEQLISSGNVPEAIFATNDPCALGAMKALKKHGYKIPGDIGIVGFSNSKMTEIVEPSLTSVAQPTTEMGKIAARLLLEQITGTGNADPKTILMEGSLIVRNSSIREKQS</sequence>
<evidence type="ECO:0000256" key="3">
    <source>
        <dbReference type="ARBA" id="ARBA00023163"/>
    </source>
</evidence>
<organism evidence="5 6">
    <name type="scientific">Compostibacter hankyongensis</name>
    <dbReference type="NCBI Taxonomy" id="1007089"/>
    <lineage>
        <taxon>Bacteria</taxon>
        <taxon>Pseudomonadati</taxon>
        <taxon>Bacteroidota</taxon>
        <taxon>Chitinophagia</taxon>
        <taxon>Chitinophagales</taxon>
        <taxon>Chitinophagaceae</taxon>
        <taxon>Compostibacter</taxon>
    </lineage>
</organism>